<dbReference type="SUPFAM" id="SSF57667">
    <property type="entry name" value="beta-beta-alpha zinc fingers"/>
    <property type="match status" value="1"/>
</dbReference>
<evidence type="ECO:0000256" key="5">
    <source>
        <dbReference type="PROSITE-ProRule" id="PRU00042"/>
    </source>
</evidence>
<feature type="domain" description="C2H2-type" evidence="6">
    <location>
        <begin position="63"/>
        <end position="92"/>
    </location>
</feature>
<reference evidence="7" key="1">
    <citation type="submission" date="2021-09" db="EMBL/GenBank/DDBJ databases">
        <authorList>
            <consortium name="AG Swart"/>
            <person name="Singh M."/>
            <person name="Singh A."/>
            <person name="Seah K."/>
            <person name="Emmerich C."/>
        </authorList>
    </citation>
    <scope>NUCLEOTIDE SEQUENCE</scope>
    <source>
        <strain evidence="7">ATCC30299</strain>
    </source>
</reference>
<organism evidence="7 8">
    <name type="scientific">Blepharisma stoltei</name>
    <dbReference type="NCBI Taxonomy" id="1481888"/>
    <lineage>
        <taxon>Eukaryota</taxon>
        <taxon>Sar</taxon>
        <taxon>Alveolata</taxon>
        <taxon>Ciliophora</taxon>
        <taxon>Postciliodesmatophora</taxon>
        <taxon>Heterotrichea</taxon>
        <taxon>Heterotrichida</taxon>
        <taxon>Blepharismidae</taxon>
        <taxon>Blepharisma</taxon>
    </lineage>
</organism>
<evidence type="ECO:0000256" key="2">
    <source>
        <dbReference type="ARBA" id="ARBA00022737"/>
    </source>
</evidence>
<dbReference type="FunFam" id="3.30.160.60:FF:000690">
    <property type="entry name" value="Zinc finger protein 354C"/>
    <property type="match status" value="1"/>
</dbReference>
<dbReference type="InterPro" id="IPR050329">
    <property type="entry name" value="GLI_C2H2-zinc-finger"/>
</dbReference>
<dbReference type="SMART" id="SM00355">
    <property type="entry name" value="ZnF_C2H2"/>
    <property type="match status" value="2"/>
</dbReference>
<evidence type="ECO:0000313" key="8">
    <source>
        <dbReference type="Proteomes" id="UP001162131"/>
    </source>
</evidence>
<evidence type="ECO:0000256" key="1">
    <source>
        <dbReference type="ARBA" id="ARBA00022723"/>
    </source>
</evidence>
<dbReference type="AlphaFoldDB" id="A0AAU9IG85"/>
<dbReference type="PANTHER" id="PTHR19818:SF139">
    <property type="entry name" value="PAIR-RULE PROTEIN ODD-PAIRED"/>
    <property type="match status" value="1"/>
</dbReference>
<evidence type="ECO:0000256" key="3">
    <source>
        <dbReference type="ARBA" id="ARBA00022771"/>
    </source>
</evidence>
<dbReference type="EMBL" id="CAJZBQ010000009">
    <property type="protein sequence ID" value="CAG9312810.1"/>
    <property type="molecule type" value="Genomic_DNA"/>
</dbReference>
<keyword evidence="4" id="KW-0862">Zinc</keyword>
<dbReference type="GO" id="GO:0008270">
    <property type="term" value="F:zinc ion binding"/>
    <property type="evidence" value="ECO:0007669"/>
    <property type="project" value="UniProtKB-KW"/>
</dbReference>
<dbReference type="GO" id="GO:0045944">
    <property type="term" value="P:positive regulation of transcription by RNA polymerase II"/>
    <property type="evidence" value="ECO:0007669"/>
    <property type="project" value="UniProtKB-ARBA"/>
</dbReference>
<name>A0AAU9IG85_9CILI</name>
<dbReference type="GO" id="GO:0000978">
    <property type="term" value="F:RNA polymerase II cis-regulatory region sequence-specific DNA binding"/>
    <property type="evidence" value="ECO:0007669"/>
    <property type="project" value="TreeGrafter"/>
</dbReference>
<dbReference type="PROSITE" id="PS50157">
    <property type="entry name" value="ZINC_FINGER_C2H2_2"/>
    <property type="match status" value="2"/>
</dbReference>
<proteinExistence type="predicted"/>
<gene>
    <name evidence="7" type="ORF">BSTOLATCC_MIC7602</name>
</gene>
<dbReference type="PANTHER" id="PTHR19818">
    <property type="entry name" value="ZINC FINGER PROTEIN ZIC AND GLI"/>
    <property type="match status" value="1"/>
</dbReference>
<evidence type="ECO:0000313" key="7">
    <source>
        <dbReference type="EMBL" id="CAG9312810.1"/>
    </source>
</evidence>
<accession>A0AAU9IG85</accession>
<dbReference type="PROSITE" id="PS00028">
    <property type="entry name" value="ZINC_FINGER_C2H2_1"/>
    <property type="match status" value="2"/>
</dbReference>
<dbReference type="Gene3D" id="3.30.160.60">
    <property type="entry name" value="Classic Zinc Finger"/>
    <property type="match status" value="2"/>
</dbReference>
<dbReference type="GO" id="GO:0005634">
    <property type="term" value="C:nucleus"/>
    <property type="evidence" value="ECO:0007669"/>
    <property type="project" value="UniProtKB-ARBA"/>
</dbReference>
<evidence type="ECO:0000256" key="4">
    <source>
        <dbReference type="ARBA" id="ARBA00022833"/>
    </source>
</evidence>
<dbReference type="InterPro" id="IPR013087">
    <property type="entry name" value="Znf_C2H2_type"/>
</dbReference>
<dbReference type="Proteomes" id="UP001162131">
    <property type="component" value="Unassembled WGS sequence"/>
</dbReference>
<evidence type="ECO:0000259" key="6">
    <source>
        <dbReference type="PROSITE" id="PS50157"/>
    </source>
</evidence>
<feature type="domain" description="C2H2-type" evidence="6">
    <location>
        <begin position="35"/>
        <end position="62"/>
    </location>
</feature>
<dbReference type="Pfam" id="PF00096">
    <property type="entry name" value="zf-C2H2"/>
    <property type="match status" value="2"/>
</dbReference>
<dbReference type="InterPro" id="IPR036236">
    <property type="entry name" value="Znf_C2H2_sf"/>
</dbReference>
<keyword evidence="2" id="KW-0677">Repeat</keyword>
<comment type="caution">
    <text evidence="7">The sequence shown here is derived from an EMBL/GenBank/DDBJ whole genome shotgun (WGS) entry which is preliminary data.</text>
</comment>
<keyword evidence="8" id="KW-1185">Reference proteome</keyword>
<keyword evidence="3 5" id="KW-0863">Zinc-finger</keyword>
<protein>
    <recommendedName>
        <fullName evidence="6">C2H2-type domain-containing protein</fullName>
    </recommendedName>
</protein>
<keyword evidence="1" id="KW-0479">Metal-binding</keyword>
<sequence>MDDHQTYSFSDTTEMCKILEEGTRSGEPSEILINYKCSFCNKILSSKQNLREHVYIHTGEKPYICREKGCGLAFRQGSQLSAHKRIHSAIKTYCNKRKEKNYLKVIAT</sequence>
<dbReference type="GO" id="GO:0000981">
    <property type="term" value="F:DNA-binding transcription factor activity, RNA polymerase II-specific"/>
    <property type="evidence" value="ECO:0007669"/>
    <property type="project" value="TreeGrafter"/>
</dbReference>